<dbReference type="PANTHER" id="PTHR12526:SF636">
    <property type="entry name" value="BLL3647 PROTEIN"/>
    <property type="match status" value="1"/>
</dbReference>
<name>A0A2U9SFD7_9PROT</name>
<dbReference type="Pfam" id="PF00534">
    <property type="entry name" value="Glycos_transf_1"/>
    <property type="match status" value="1"/>
</dbReference>
<dbReference type="OrthoDB" id="9790710at2"/>
<dbReference type="Gene3D" id="3.40.50.2000">
    <property type="entry name" value="Glycogen Phosphorylase B"/>
    <property type="match status" value="2"/>
</dbReference>
<gene>
    <name evidence="2" type="ORF">DM194_23770</name>
</gene>
<accession>A0A2U9SFD7</accession>
<keyword evidence="2" id="KW-0808">Transferase</keyword>
<keyword evidence="3" id="KW-1185">Reference proteome</keyword>
<dbReference type="AlphaFoldDB" id="A0A2U9SFD7"/>
<dbReference type="Proteomes" id="UP000249605">
    <property type="component" value="Plasmid unnamed3"/>
</dbReference>
<organism evidence="2 3">
    <name type="scientific">Azospirillum ramasamyi</name>
    <dbReference type="NCBI Taxonomy" id="682998"/>
    <lineage>
        <taxon>Bacteria</taxon>
        <taxon>Pseudomonadati</taxon>
        <taxon>Pseudomonadota</taxon>
        <taxon>Alphaproteobacteria</taxon>
        <taxon>Rhodospirillales</taxon>
        <taxon>Azospirillaceae</taxon>
        <taxon>Azospirillum</taxon>
    </lineage>
</organism>
<sequence length="409" mass="44587">MAVVVKGYPRLSETFIAQEILALQERGVDLAIWSLRRPTDARRHALHDRITAPVHYLPEYLRDEPGRVLRALGRLLVRHPAGLARTARGWLRDLMRDRTANRGRRFGQALVLAAELPAAMPFLYVHFLHTPASVGRYAAAIRGVGWGFSAHAKDIWTTPEWEKREKLADARFGVTCTAVGAAHLRGLAADPARIDLVYHGLDLGRFPAPPDRADAPARDGSAPDRAVEILSVGRLVEKKGYDRLLDALAMLPDGLHWRLVHIGSGDLKQDLRARAERLGLAGRIDWRGAQDQAAVIESLRRADLFVLTSVVAGDGDRDGLPNVLMEAASQRLAILSTAVSAIPEFIADGVHGLLTDGTPPAIAAALERLATDPALRLRLGEAAHARLRAEFGMTAGIDRLVRRLAEAAA</sequence>
<keyword evidence="2" id="KW-0614">Plasmid</keyword>
<dbReference type="InterPro" id="IPR001296">
    <property type="entry name" value="Glyco_trans_1"/>
</dbReference>
<evidence type="ECO:0000313" key="2">
    <source>
        <dbReference type="EMBL" id="AWU97487.1"/>
    </source>
</evidence>
<reference evidence="2 3" key="1">
    <citation type="submission" date="2018-06" db="EMBL/GenBank/DDBJ databases">
        <title>Complete genome sequencing of Azospirillum sp. M2T2B2.</title>
        <authorList>
            <person name="Heo J."/>
            <person name="Kim S.-J."/>
            <person name="Kwon S.-W."/>
            <person name="Anandham R."/>
        </authorList>
    </citation>
    <scope>NUCLEOTIDE SEQUENCE [LARGE SCALE GENOMIC DNA]</scope>
    <source>
        <strain evidence="2 3">M2T2B2</strain>
        <plasmid evidence="2 3">unnamed3</plasmid>
    </source>
</reference>
<evidence type="ECO:0000313" key="3">
    <source>
        <dbReference type="Proteomes" id="UP000249605"/>
    </source>
</evidence>
<dbReference type="EMBL" id="CP029833">
    <property type="protein sequence ID" value="AWU97487.1"/>
    <property type="molecule type" value="Genomic_DNA"/>
</dbReference>
<feature type="domain" description="Glycosyl transferase family 1" evidence="1">
    <location>
        <begin position="223"/>
        <end position="384"/>
    </location>
</feature>
<dbReference type="SUPFAM" id="SSF53756">
    <property type="entry name" value="UDP-Glycosyltransferase/glycogen phosphorylase"/>
    <property type="match status" value="1"/>
</dbReference>
<protein>
    <submittedName>
        <fullName evidence="2">Colanic acid biosynthesis glycosyltransferase WcaL</fullName>
    </submittedName>
</protein>
<geneLocation type="plasmid" evidence="2 3">
    <name>unnamed3</name>
</geneLocation>
<dbReference type="KEGG" id="azm:DM194_23770"/>
<dbReference type="PANTHER" id="PTHR12526">
    <property type="entry name" value="GLYCOSYLTRANSFERASE"/>
    <property type="match status" value="1"/>
</dbReference>
<dbReference type="GO" id="GO:0016757">
    <property type="term" value="F:glycosyltransferase activity"/>
    <property type="evidence" value="ECO:0007669"/>
    <property type="project" value="InterPro"/>
</dbReference>
<proteinExistence type="predicted"/>
<evidence type="ECO:0000259" key="1">
    <source>
        <dbReference type="Pfam" id="PF00534"/>
    </source>
</evidence>